<feature type="binding site" evidence="6">
    <location>
        <position position="423"/>
    </location>
    <ligand>
        <name>FAD</name>
        <dbReference type="ChEBI" id="CHEBI:57692"/>
    </ligand>
</feature>
<dbReference type="PANTHER" id="PTHR11455">
    <property type="entry name" value="CRYPTOCHROME"/>
    <property type="match status" value="1"/>
</dbReference>
<evidence type="ECO:0000313" key="10">
    <source>
        <dbReference type="EMBL" id="KAE8249584.1"/>
    </source>
</evidence>
<feature type="binding site" evidence="6">
    <location>
        <begin position="476"/>
        <end position="483"/>
    </location>
    <ligand>
        <name>FAD</name>
        <dbReference type="ChEBI" id="CHEBI:57692"/>
    </ligand>
</feature>
<dbReference type="Gene3D" id="3.40.50.620">
    <property type="entry name" value="HUPs"/>
    <property type="match status" value="1"/>
</dbReference>
<comment type="cofactor">
    <cofactor evidence="6">
        <name>FAD</name>
        <dbReference type="ChEBI" id="CHEBI:57692"/>
    </cofactor>
    <text evidence="6">Binds 1 FAD per subunit.</text>
</comment>
<feature type="compositionally biased region" description="Low complexity" evidence="8">
    <location>
        <begin position="838"/>
        <end position="856"/>
    </location>
</feature>
<dbReference type="PROSITE" id="PS51645">
    <property type="entry name" value="PHR_CRY_ALPHA_BETA"/>
    <property type="match status" value="1"/>
</dbReference>
<dbReference type="Pfam" id="PF03441">
    <property type="entry name" value="FAD_binding_7"/>
    <property type="match status" value="1"/>
</dbReference>
<proteinExistence type="inferred from homology"/>
<feature type="region of interest" description="Disordered" evidence="8">
    <location>
        <begin position="739"/>
        <end position="762"/>
    </location>
</feature>
<feature type="compositionally biased region" description="Low complexity" evidence="8">
    <location>
        <begin position="67"/>
        <end position="79"/>
    </location>
</feature>
<evidence type="ECO:0000256" key="7">
    <source>
        <dbReference type="SAM" id="Coils"/>
    </source>
</evidence>
<feature type="binding site" evidence="6">
    <location>
        <begin position="436"/>
        <end position="440"/>
    </location>
    <ligand>
        <name>FAD</name>
        <dbReference type="ChEBI" id="CHEBI:57692"/>
    </ligand>
</feature>
<evidence type="ECO:0000313" key="11">
    <source>
        <dbReference type="Proteomes" id="UP000077684"/>
    </source>
</evidence>
<evidence type="ECO:0000256" key="3">
    <source>
        <dbReference type="ARBA" id="ARBA00022630"/>
    </source>
</evidence>
<feature type="compositionally biased region" description="Low complexity" evidence="8">
    <location>
        <begin position="1128"/>
        <end position="1143"/>
    </location>
</feature>
<evidence type="ECO:0000256" key="2">
    <source>
        <dbReference type="ARBA" id="ARBA00005862"/>
    </source>
</evidence>
<feature type="compositionally biased region" description="Low complexity" evidence="8">
    <location>
        <begin position="879"/>
        <end position="890"/>
    </location>
</feature>
<keyword evidence="7" id="KW-0175">Coiled coil</keyword>
<dbReference type="EMBL" id="LWDE02000275">
    <property type="protein sequence ID" value="KAE8249584.1"/>
    <property type="molecule type" value="Genomic_DNA"/>
</dbReference>
<feature type="region of interest" description="Disordered" evidence="8">
    <location>
        <begin position="838"/>
        <end position="858"/>
    </location>
</feature>
<evidence type="ECO:0000259" key="9">
    <source>
        <dbReference type="PROSITE" id="PS51645"/>
    </source>
</evidence>
<dbReference type="InterPro" id="IPR014729">
    <property type="entry name" value="Rossmann-like_a/b/a_fold"/>
</dbReference>
<dbReference type="InterPro" id="IPR036134">
    <property type="entry name" value="Crypto/Photolyase_FAD-like_sf"/>
</dbReference>
<dbReference type="SUPFAM" id="SSF48173">
    <property type="entry name" value="Cryptochrome/photolyase FAD-binding domain"/>
    <property type="match status" value="1"/>
</dbReference>
<dbReference type="Pfam" id="PF00875">
    <property type="entry name" value="DNA_photolyase"/>
    <property type="match status" value="1"/>
</dbReference>
<dbReference type="GO" id="GO:0003684">
    <property type="term" value="F:damaged DNA binding"/>
    <property type="evidence" value="ECO:0007669"/>
    <property type="project" value="TreeGrafter"/>
</dbReference>
<feature type="compositionally biased region" description="Polar residues" evidence="8">
    <location>
        <begin position="10"/>
        <end position="44"/>
    </location>
</feature>
<feature type="compositionally biased region" description="Low complexity" evidence="8">
    <location>
        <begin position="920"/>
        <end position="929"/>
    </location>
</feature>
<dbReference type="PANTHER" id="PTHR11455:SF22">
    <property type="entry name" value="CRYPTOCHROME DASH"/>
    <property type="match status" value="1"/>
</dbReference>
<feature type="region of interest" description="Disordered" evidence="8">
    <location>
        <begin position="1007"/>
        <end position="1031"/>
    </location>
</feature>
<comment type="similarity">
    <text evidence="2">Belongs to the DNA photolyase class-1 family.</text>
</comment>
<dbReference type="NCBIfam" id="TIGR02765">
    <property type="entry name" value="crypto_DASH"/>
    <property type="match status" value="1"/>
</dbReference>
<feature type="compositionally biased region" description="Gly residues" evidence="8">
    <location>
        <begin position="688"/>
        <end position="710"/>
    </location>
</feature>
<keyword evidence="4 6" id="KW-0274">FAD</keyword>
<evidence type="ECO:0000256" key="5">
    <source>
        <dbReference type="ARBA" id="ARBA00022991"/>
    </source>
</evidence>
<organism evidence="10 11">
    <name type="scientific">Tilletia controversa</name>
    <name type="common">dwarf bunt fungus</name>
    <dbReference type="NCBI Taxonomy" id="13291"/>
    <lineage>
        <taxon>Eukaryota</taxon>
        <taxon>Fungi</taxon>
        <taxon>Dikarya</taxon>
        <taxon>Basidiomycota</taxon>
        <taxon>Ustilaginomycotina</taxon>
        <taxon>Exobasidiomycetes</taxon>
        <taxon>Tilletiales</taxon>
        <taxon>Tilletiaceae</taxon>
        <taxon>Tilletia</taxon>
    </lineage>
</organism>
<feature type="coiled-coil region" evidence="7">
    <location>
        <begin position="1160"/>
        <end position="1187"/>
    </location>
</feature>
<dbReference type="GO" id="GO:0000719">
    <property type="term" value="P:photoreactive repair"/>
    <property type="evidence" value="ECO:0007669"/>
    <property type="project" value="TreeGrafter"/>
</dbReference>
<feature type="region of interest" description="Disordered" evidence="8">
    <location>
        <begin position="682"/>
        <end position="710"/>
    </location>
</feature>
<feature type="region of interest" description="Disordered" evidence="8">
    <location>
        <begin position="1"/>
        <end position="79"/>
    </location>
</feature>
<feature type="compositionally biased region" description="Low complexity" evidence="8">
    <location>
        <begin position="740"/>
        <end position="749"/>
    </location>
</feature>
<dbReference type="GO" id="GO:0071949">
    <property type="term" value="F:FAD binding"/>
    <property type="evidence" value="ECO:0007669"/>
    <property type="project" value="TreeGrafter"/>
</dbReference>
<evidence type="ECO:0000256" key="6">
    <source>
        <dbReference type="PIRSR" id="PIRSR602081-1"/>
    </source>
</evidence>
<keyword evidence="3 6" id="KW-0285">Flavoprotein</keyword>
<dbReference type="InterPro" id="IPR005101">
    <property type="entry name" value="Cryptochr/Photolyase_FAD-bd"/>
</dbReference>
<feature type="binding site" evidence="6">
    <location>
        <begin position="591"/>
        <end position="593"/>
    </location>
    <ligand>
        <name>FAD</name>
        <dbReference type="ChEBI" id="CHEBI:57692"/>
    </ligand>
</feature>
<dbReference type="SUPFAM" id="SSF52425">
    <property type="entry name" value="Cryptochrome/photolyase, N-terminal domain"/>
    <property type="match status" value="1"/>
</dbReference>
<feature type="compositionally biased region" description="Low complexity" evidence="8">
    <location>
        <begin position="1090"/>
        <end position="1118"/>
    </location>
</feature>
<feature type="compositionally biased region" description="Low complexity" evidence="8">
    <location>
        <begin position="1067"/>
        <end position="1081"/>
    </location>
</feature>
<keyword evidence="11" id="KW-1185">Reference proteome</keyword>
<accession>A0A8X7MUK0</accession>
<feature type="region of interest" description="Disordered" evidence="8">
    <location>
        <begin position="1200"/>
        <end position="1260"/>
    </location>
</feature>
<reference evidence="10" key="1">
    <citation type="submission" date="2016-04" db="EMBL/GenBank/DDBJ databases">
        <authorList>
            <person name="Nguyen H.D."/>
            <person name="Samba Siva P."/>
            <person name="Cullis J."/>
            <person name="Levesque C.A."/>
            <person name="Hambleton S."/>
        </authorList>
    </citation>
    <scope>NUCLEOTIDE SEQUENCE</scope>
    <source>
        <strain evidence="10">DAOMC 236426</strain>
    </source>
</reference>
<keyword evidence="5" id="KW-0157">Chromophore</keyword>
<protein>
    <recommendedName>
        <fullName evidence="9">Photolyase/cryptochrome alpha/beta domain-containing protein</fullName>
    </recommendedName>
</protein>
<feature type="domain" description="Photolyase/cryptochrome alpha/beta" evidence="9">
    <location>
        <begin position="85"/>
        <end position="264"/>
    </location>
</feature>
<dbReference type="InterPro" id="IPR014133">
    <property type="entry name" value="Cry_DASH"/>
</dbReference>
<evidence type="ECO:0000256" key="4">
    <source>
        <dbReference type="ARBA" id="ARBA00022827"/>
    </source>
</evidence>
<name>A0A8X7MUK0_9BASI</name>
<comment type="cofactor">
    <cofactor evidence="1">
        <name>(6R)-5,10-methylene-5,6,7,8-tetrahydrofolate</name>
        <dbReference type="ChEBI" id="CHEBI:15636"/>
    </cofactor>
</comment>
<feature type="region of interest" description="Disordered" evidence="8">
    <location>
        <begin position="876"/>
        <end position="936"/>
    </location>
</feature>
<reference evidence="10" key="2">
    <citation type="journal article" date="2019" name="IMA Fungus">
        <title>Genome sequencing and comparison of five Tilletia species to identify candidate genes for the detection of regulated species infecting wheat.</title>
        <authorList>
            <person name="Nguyen H.D.T."/>
            <person name="Sultana T."/>
            <person name="Kesanakurti P."/>
            <person name="Hambleton S."/>
        </authorList>
    </citation>
    <scope>NUCLEOTIDE SEQUENCE</scope>
    <source>
        <strain evidence="10">DAOMC 236426</strain>
    </source>
</reference>
<dbReference type="GO" id="GO:0003904">
    <property type="term" value="F:deoxyribodipyrimidine photo-lyase activity"/>
    <property type="evidence" value="ECO:0007669"/>
    <property type="project" value="TreeGrafter"/>
</dbReference>
<feature type="region of interest" description="Disordered" evidence="8">
    <location>
        <begin position="954"/>
        <end position="973"/>
    </location>
</feature>
<dbReference type="Proteomes" id="UP000077684">
    <property type="component" value="Unassembled WGS sequence"/>
</dbReference>
<dbReference type="Gene3D" id="1.10.579.10">
    <property type="entry name" value="DNA Cyclobutane Dipyrimidine Photolyase, subunit A, domain 3"/>
    <property type="match status" value="1"/>
</dbReference>
<dbReference type="Gene3D" id="1.25.40.80">
    <property type="match status" value="1"/>
</dbReference>
<dbReference type="InterPro" id="IPR002081">
    <property type="entry name" value="Cryptochrome/DNA_photolyase_1"/>
</dbReference>
<feature type="compositionally biased region" description="Gly residues" evidence="8">
    <location>
        <begin position="1203"/>
        <end position="1260"/>
    </location>
</feature>
<comment type="caution">
    <text evidence="10">The sequence shown here is derived from an EMBL/GenBank/DDBJ whole genome shotgun (WGS) entry which is preliminary data.</text>
</comment>
<dbReference type="InterPro" id="IPR006050">
    <property type="entry name" value="DNA_photolyase_N"/>
</dbReference>
<evidence type="ECO:0000256" key="8">
    <source>
        <dbReference type="SAM" id="MobiDB-lite"/>
    </source>
</evidence>
<dbReference type="AlphaFoldDB" id="A0A8X7MUK0"/>
<evidence type="ECO:0000256" key="1">
    <source>
        <dbReference type="ARBA" id="ARBA00001932"/>
    </source>
</evidence>
<sequence>MSRPPASHGAQPTRSGIRSTGSAPSARSGSFGPQQDTASGTPGSVHSAPAVGTGRSSSAIPASDPFGSSAGPQAPGSPSSASGKSILICLLRLDLNIEDNALFYNAHQSVAPPPHPLIQGRLDVKPEDGELYSQSEFLLPLYVFDEREIELSGLPAYKRKSPEARTPHYGFWKTGGFRARFVAECVYDLRSRLIERESNLLIRFGIPEDVLDNLVSAFQARGDHVEGVWMQKEMTEPEARVEDTIQKRMAAKGVPVRFVYGKTLVHPADLPFSINETPDVFTPFRKRVEALGANMVRPTLKIPRRFKPFLHDIPETDDYSLDLTFEVDIYGERTDLLERDEKRTGEISFNDILDYLLRPLNAPGQTRPFETQFHLQQRHPASAFPLRGGETSGLERLEWYFVRGSGSDSSRWGKQDAPPVARYKQTRNNLIGHAYSTKMSAFLAYGSITPRQIWEALDAHDLKFGSNQNTYWVRFELLWRDFFALIATKYGPLLFELGGFELATDPRQAQKKIEGDWWKKWNPERDSGEHDVVRVLEGKTGIPFIDANITELRESGFMSNRGRQNVASFLSKDLSYDWRIGAEFFQSHLIDYDATSNYGNWQYVAGVGTDPRASRQFNVIKQSKTYDPEGEYIKLWVPELRSLHSPVVHHPWTHPREAARLAGTYPSKPLIESDTWHKHYATPTASLRGGGGSSGGHAGAGAGAGAGSGAGAGTGAGSGGFGRHAAGAGWGSGALGGSGASSLSGLSSSPTSTRGMGTMGPGIIGSGMSGRGGAGMGMGIGSGVGIGRGPSAGAGAALERAGALGSALAARGGVGSSGLPSGGPGMGVTGGVGPLGAAAGASGSGSAATSSDSLRGVGSGGFGRGSSASTWFGRGGTAAAGASSAAPGSGRQLSFGAGSGSRPSSGVGTAAAGRFGAGSRGSIHSPATAPGGGPVGAGAGVGAGTMIGAGPISPGLPGPYEGQQGGGGAVVAPAAGGHSEDVIQTLTGELRSLRTALDLVTSTLLQAQPQGPPSRSVMAHQQQQQHQHQQHGIRFNMNDPASAAAAERAEAMAAGLSALNSSSALLGGAAPSSSGMSGALPRVGTPESHGLSSSPAGGRRPPYRAAAISSSPSTTPLPSGGGYGGAYPYGFPSQQQQQQQQHQLSGGSAYGNGATADRDTDEAMERVRLAEEQGRELRDQIQQWEGRVRMLVDELRVSRNQGQGQGGSGNGNGNGNGSGTEDGFGGGGERPRNGSGGAAGAGIRGGFGIRGGGGRFGRGA</sequence>
<feature type="region of interest" description="Disordered" evidence="8">
    <location>
        <begin position="1067"/>
        <end position="1160"/>
    </location>
</feature>
<dbReference type="InterPro" id="IPR036155">
    <property type="entry name" value="Crypto/Photolyase_N_sf"/>
</dbReference>
<dbReference type="PRINTS" id="PR00147">
    <property type="entry name" value="DNAPHOTLYASE"/>
</dbReference>
<gene>
    <name evidence="10" type="ORF">A4X06_0g3164</name>
</gene>